<dbReference type="GO" id="GO:0003677">
    <property type="term" value="F:DNA binding"/>
    <property type="evidence" value="ECO:0007669"/>
    <property type="project" value="UniProtKB-KW"/>
</dbReference>
<dbReference type="InterPro" id="IPR000943">
    <property type="entry name" value="RNA_pol_sigma70"/>
</dbReference>
<dbReference type="InterPro" id="IPR007627">
    <property type="entry name" value="RNA_pol_sigma70_r2"/>
</dbReference>
<dbReference type="SUPFAM" id="SSF88659">
    <property type="entry name" value="Sigma3 and sigma4 domains of RNA polymerase sigma factors"/>
    <property type="match status" value="2"/>
</dbReference>
<keyword evidence="1" id="KW-0805">Transcription regulation</keyword>
<dbReference type="PRINTS" id="PR00046">
    <property type="entry name" value="SIGMA70FCT"/>
</dbReference>
<keyword evidence="3" id="KW-0238">DNA-binding</keyword>
<dbReference type="CDD" id="cd06171">
    <property type="entry name" value="Sigma70_r4"/>
    <property type="match status" value="1"/>
</dbReference>
<dbReference type="AlphaFoldDB" id="A0A1Y5PG46"/>
<keyword evidence="4" id="KW-0804">Transcription</keyword>
<feature type="domain" description="RNA polymerase sigma-70 region 3" evidence="5">
    <location>
        <begin position="122"/>
        <end position="174"/>
    </location>
</feature>
<protein>
    <submittedName>
        <fullName evidence="8">RNA polymerase sigma-F factor</fullName>
    </submittedName>
</protein>
<evidence type="ECO:0000259" key="6">
    <source>
        <dbReference type="Pfam" id="PF04542"/>
    </source>
</evidence>
<proteinExistence type="predicted"/>
<dbReference type="EMBL" id="FLQS01000042">
    <property type="protein sequence ID" value="SBS77695.1"/>
    <property type="molecule type" value="Genomic_DNA"/>
</dbReference>
<dbReference type="NCBIfam" id="TIGR02937">
    <property type="entry name" value="sigma70-ECF"/>
    <property type="match status" value="1"/>
</dbReference>
<name>A0A1Y5PG46_9MYCO</name>
<feature type="domain" description="RNA polymerase sigma-70 region 2" evidence="6">
    <location>
        <begin position="38"/>
        <end position="106"/>
    </location>
</feature>
<evidence type="ECO:0000313" key="8">
    <source>
        <dbReference type="EMBL" id="SBS77695.1"/>
    </source>
</evidence>
<dbReference type="InterPro" id="IPR036388">
    <property type="entry name" value="WH-like_DNA-bd_sf"/>
</dbReference>
<feature type="domain" description="RNA polymerase sigma-70 region 4" evidence="7">
    <location>
        <begin position="204"/>
        <end position="251"/>
    </location>
</feature>
<dbReference type="InterPro" id="IPR013324">
    <property type="entry name" value="RNA_pol_sigma_r3/r4-like"/>
</dbReference>
<dbReference type="Pfam" id="PF04545">
    <property type="entry name" value="Sigma70_r4"/>
    <property type="match status" value="1"/>
</dbReference>
<dbReference type="Gene3D" id="1.10.10.10">
    <property type="entry name" value="Winged helix-like DNA-binding domain superfamily/Winged helix DNA-binding domain"/>
    <property type="match status" value="2"/>
</dbReference>
<reference evidence="8" key="1">
    <citation type="submission" date="2016-03" db="EMBL/GenBank/DDBJ databases">
        <authorList>
            <person name="Ploux O."/>
        </authorList>
    </citation>
    <scope>NUCLEOTIDE SEQUENCE</scope>
    <source>
        <strain evidence="8">UC10</strain>
    </source>
</reference>
<dbReference type="InterPro" id="IPR013325">
    <property type="entry name" value="RNA_pol_sigma_r2"/>
</dbReference>
<dbReference type="PANTHER" id="PTHR30385:SF4">
    <property type="entry name" value="RNA POLYMERASE SIGMA-E FACTOR"/>
    <property type="match status" value="1"/>
</dbReference>
<dbReference type="SUPFAM" id="SSF88946">
    <property type="entry name" value="Sigma2 domain of RNA polymerase sigma factors"/>
    <property type="match status" value="1"/>
</dbReference>
<dbReference type="PANTHER" id="PTHR30385">
    <property type="entry name" value="SIGMA FACTOR F FLAGELLAR"/>
    <property type="match status" value="1"/>
</dbReference>
<organism evidence="8">
    <name type="scientific">uncultured Mycobacterium sp</name>
    <dbReference type="NCBI Taxonomy" id="171292"/>
    <lineage>
        <taxon>Bacteria</taxon>
        <taxon>Bacillati</taxon>
        <taxon>Actinomycetota</taxon>
        <taxon>Actinomycetes</taxon>
        <taxon>Mycobacteriales</taxon>
        <taxon>Mycobacteriaceae</taxon>
        <taxon>Mycobacterium</taxon>
        <taxon>environmental samples</taxon>
    </lineage>
</organism>
<dbReference type="NCBIfam" id="NF005514">
    <property type="entry name" value="PRK07122.1"/>
    <property type="match status" value="1"/>
</dbReference>
<dbReference type="GO" id="GO:0016987">
    <property type="term" value="F:sigma factor activity"/>
    <property type="evidence" value="ECO:0007669"/>
    <property type="project" value="UniProtKB-KW"/>
</dbReference>
<dbReference type="InterPro" id="IPR007630">
    <property type="entry name" value="RNA_pol_sigma70_r4"/>
</dbReference>
<sequence>MPALSANSDYSEVTQMFWRLKQLDAGSPAFRRLRQAIIERSLPLADHIARRYRGRGEPFDDLVQAARVGLVNSVNRFDVDTGAAFLSFAVPTMMGEVRRHFRDYGWAVKVPRGIKELQPHMVRARADLSQRLNRAPTATEIAHYLGIDRELVVQATIGGGNYATVSTDAPVGSDDGPRALSDTFGEMDPNLEKVLNVETVRPLIAALPERQRIVLTLRFFDNLTQTQIAERVGCSQMHVSRLLAKALDTLRSHAGEPELAATA</sequence>
<dbReference type="Gene3D" id="1.20.120.1810">
    <property type="match status" value="1"/>
</dbReference>
<evidence type="ECO:0000259" key="7">
    <source>
        <dbReference type="Pfam" id="PF04545"/>
    </source>
</evidence>
<dbReference type="InterPro" id="IPR014284">
    <property type="entry name" value="RNA_pol_sigma-70_dom"/>
</dbReference>
<evidence type="ECO:0000256" key="4">
    <source>
        <dbReference type="ARBA" id="ARBA00023163"/>
    </source>
</evidence>
<evidence type="ECO:0000256" key="1">
    <source>
        <dbReference type="ARBA" id="ARBA00023015"/>
    </source>
</evidence>
<dbReference type="Pfam" id="PF04539">
    <property type="entry name" value="Sigma70_r3"/>
    <property type="match status" value="1"/>
</dbReference>
<dbReference type="NCBIfam" id="TIGR02980">
    <property type="entry name" value="SigBFG"/>
    <property type="match status" value="1"/>
</dbReference>
<evidence type="ECO:0000256" key="3">
    <source>
        <dbReference type="ARBA" id="ARBA00023125"/>
    </source>
</evidence>
<evidence type="ECO:0000256" key="2">
    <source>
        <dbReference type="ARBA" id="ARBA00023082"/>
    </source>
</evidence>
<dbReference type="Pfam" id="PF04542">
    <property type="entry name" value="Sigma70_r2"/>
    <property type="match status" value="1"/>
</dbReference>
<dbReference type="GO" id="GO:0006352">
    <property type="term" value="P:DNA-templated transcription initiation"/>
    <property type="evidence" value="ECO:0007669"/>
    <property type="project" value="InterPro"/>
</dbReference>
<evidence type="ECO:0000259" key="5">
    <source>
        <dbReference type="Pfam" id="PF04539"/>
    </source>
</evidence>
<keyword evidence="2" id="KW-0731">Sigma factor</keyword>
<dbReference type="InterPro" id="IPR007624">
    <property type="entry name" value="RNA_pol_sigma70_r3"/>
</dbReference>
<gene>
    <name evidence="8" type="primary">sigF</name>
    <name evidence="8" type="ORF">MHPYR_470029</name>
</gene>
<dbReference type="InterPro" id="IPR014322">
    <property type="entry name" value="RNA_pol_sigma-B/F/G"/>
</dbReference>
<accession>A0A1Y5PG46</accession>